<name>A0A9P3FXI7_9APHY</name>
<evidence type="ECO:0000313" key="16">
    <source>
        <dbReference type="Proteomes" id="UP000703269"/>
    </source>
</evidence>
<organism evidence="15 16">
    <name type="scientific">Phanerochaete sordida</name>
    <dbReference type="NCBI Taxonomy" id="48140"/>
    <lineage>
        <taxon>Eukaryota</taxon>
        <taxon>Fungi</taxon>
        <taxon>Dikarya</taxon>
        <taxon>Basidiomycota</taxon>
        <taxon>Agaricomycotina</taxon>
        <taxon>Agaricomycetes</taxon>
        <taxon>Polyporales</taxon>
        <taxon>Phanerochaetaceae</taxon>
        <taxon>Phanerochaete</taxon>
    </lineage>
</organism>
<dbReference type="SUPFAM" id="SSF48264">
    <property type="entry name" value="Cytochrome P450"/>
    <property type="match status" value="1"/>
</dbReference>
<dbReference type="InterPro" id="IPR001128">
    <property type="entry name" value="Cyt_P450"/>
</dbReference>
<comment type="subcellular location">
    <subcellularLocation>
        <location evidence="2">Membrane</location>
        <topology evidence="2">Single-pass membrane protein</topology>
    </subcellularLocation>
</comment>
<evidence type="ECO:0000256" key="7">
    <source>
        <dbReference type="ARBA" id="ARBA00022723"/>
    </source>
</evidence>
<keyword evidence="5 13" id="KW-0349">Heme</keyword>
<dbReference type="InterPro" id="IPR050364">
    <property type="entry name" value="Cytochrome_P450_fung"/>
</dbReference>
<dbReference type="GO" id="GO:0005506">
    <property type="term" value="F:iron ion binding"/>
    <property type="evidence" value="ECO:0007669"/>
    <property type="project" value="InterPro"/>
</dbReference>
<keyword evidence="6" id="KW-0812">Transmembrane</keyword>
<dbReference type="PANTHER" id="PTHR46300">
    <property type="entry name" value="P450, PUTATIVE (EUROFUNG)-RELATED-RELATED"/>
    <property type="match status" value="1"/>
</dbReference>
<dbReference type="GO" id="GO:0016020">
    <property type="term" value="C:membrane"/>
    <property type="evidence" value="ECO:0007669"/>
    <property type="project" value="UniProtKB-SubCell"/>
</dbReference>
<dbReference type="InterPro" id="IPR017972">
    <property type="entry name" value="Cyt_P450_CS"/>
</dbReference>
<dbReference type="GO" id="GO:0004497">
    <property type="term" value="F:monooxygenase activity"/>
    <property type="evidence" value="ECO:0007669"/>
    <property type="project" value="UniProtKB-KW"/>
</dbReference>
<gene>
    <name evidence="15" type="ORF">PsYK624_002250</name>
</gene>
<keyword evidence="7 13" id="KW-0479">Metal-binding</keyword>
<evidence type="ECO:0000256" key="3">
    <source>
        <dbReference type="ARBA" id="ARBA00005179"/>
    </source>
</evidence>
<evidence type="ECO:0000256" key="14">
    <source>
        <dbReference type="RuleBase" id="RU000461"/>
    </source>
</evidence>
<evidence type="ECO:0000256" key="10">
    <source>
        <dbReference type="ARBA" id="ARBA00023004"/>
    </source>
</evidence>
<keyword evidence="8" id="KW-1133">Transmembrane helix</keyword>
<dbReference type="InterPro" id="IPR036396">
    <property type="entry name" value="Cyt_P450_sf"/>
</dbReference>
<evidence type="ECO:0000256" key="8">
    <source>
        <dbReference type="ARBA" id="ARBA00022989"/>
    </source>
</evidence>
<keyword evidence="16" id="KW-1185">Reference proteome</keyword>
<evidence type="ECO:0000256" key="5">
    <source>
        <dbReference type="ARBA" id="ARBA00022617"/>
    </source>
</evidence>
<dbReference type="CDD" id="cd11065">
    <property type="entry name" value="CYP64-like"/>
    <property type="match status" value="1"/>
</dbReference>
<dbReference type="Proteomes" id="UP000703269">
    <property type="component" value="Unassembled WGS sequence"/>
</dbReference>
<proteinExistence type="inferred from homology"/>
<evidence type="ECO:0000256" key="13">
    <source>
        <dbReference type="PIRSR" id="PIRSR602401-1"/>
    </source>
</evidence>
<evidence type="ECO:0000313" key="15">
    <source>
        <dbReference type="EMBL" id="GJE84149.1"/>
    </source>
</evidence>
<comment type="pathway">
    <text evidence="3">Secondary metabolite biosynthesis.</text>
</comment>
<evidence type="ECO:0000256" key="6">
    <source>
        <dbReference type="ARBA" id="ARBA00022692"/>
    </source>
</evidence>
<evidence type="ECO:0000256" key="11">
    <source>
        <dbReference type="ARBA" id="ARBA00023033"/>
    </source>
</evidence>
<dbReference type="GO" id="GO:0020037">
    <property type="term" value="F:heme binding"/>
    <property type="evidence" value="ECO:0007669"/>
    <property type="project" value="InterPro"/>
</dbReference>
<evidence type="ECO:0000256" key="1">
    <source>
        <dbReference type="ARBA" id="ARBA00001971"/>
    </source>
</evidence>
<comment type="caution">
    <text evidence="15">The sequence shown here is derived from an EMBL/GenBank/DDBJ whole genome shotgun (WGS) entry which is preliminary data.</text>
</comment>
<evidence type="ECO:0000256" key="2">
    <source>
        <dbReference type="ARBA" id="ARBA00004167"/>
    </source>
</evidence>
<evidence type="ECO:0000256" key="12">
    <source>
        <dbReference type="ARBA" id="ARBA00023136"/>
    </source>
</evidence>
<dbReference type="GO" id="GO:0016705">
    <property type="term" value="F:oxidoreductase activity, acting on paired donors, with incorporation or reduction of molecular oxygen"/>
    <property type="evidence" value="ECO:0007669"/>
    <property type="project" value="InterPro"/>
</dbReference>
<dbReference type="PROSITE" id="PS00086">
    <property type="entry name" value="CYTOCHROME_P450"/>
    <property type="match status" value="1"/>
</dbReference>
<dbReference type="PRINTS" id="PR00385">
    <property type="entry name" value="P450"/>
</dbReference>
<comment type="cofactor">
    <cofactor evidence="1 13">
        <name>heme</name>
        <dbReference type="ChEBI" id="CHEBI:30413"/>
    </cofactor>
</comment>
<dbReference type="InterPro" id="IPR002401">
    <property type="entry name" value="Cyt_P450_E_grp-I"/>
</dbReference>
<dbReference type="EMBL" id="BPQB01000001">
    <property type="protein sequence ID" value="GJE84149.1"/>
    <property type="molecule type" value="Genomic_DNA"/>
</dbReference>
<dbReference type="AlphaFoldDB" id="A0A9P3FXI7"/>
<sequence length="506" mass="56841">MESLILACFVLIGIALRVYSQRRRLRLPPGPKGLPILGNVFDIPPKHEWLAYERWGREYGSDIIYLNLAGTPMVVLNSAQAVNDLLEKRSSIYSDRPVTVMAYELVGLKRNFGFIPYGEIWRQHRRMFHQHFRLENVTTYHPHIVEQAKDLLRRLISQPEAFIQNLRLEAGTTTLRIMYGIDVQPENDPYIAAVDEAIEAIALTGNAGSYVVDALPILQYLPNWLPGARFKRDAVRWHGKVTRMITEPFEYTKHQMAEGKPINCVAASLLSAVDEKQDENHADVTIQNALFTGYVGGVDTTVSSLASFILAMILHPGVQHAAQMELDRVVGRDRLPTIEERNSLPYVTAVVKECLRWHPVTPLAVPHRVTVDDEYRGYHISAGSIVVGNAWAVLHDETRYPRPALFDPTRYLTPDGQLDKSAPDPTEACFGFGRRICPGRHFALDSIWISVACILATINIGKALDETSLPIEPKEEYTPGLLSHPVPFKANFTPRSEAAEVLINEA</sequence>
<protein>
    <submittedName>
        <fullName evidence="15">Cytochrome P450</fullName>
    </submittedName>
</protein>
<dbReference type="OrthoDB" id="2789670at2759"/>
<keyword evidence="10 13" id="KW-0408">Iron</keyword>
<feature type="binding site" description="axial binding residue" evidence="13">
    <location>
        <position position="437"/>
    </location>
    <ligand>
        <name>heme</name>
        <dbReference type="ChEBI" id="CHEBI:30413"/>
    </ligand>
    <ligandPart>
        <name>Fe</name>
        <dbReference type="ChEBI" id="CHEBI:18248"/>
    </ligandPart>
</feature>
<accession>A0A9P3FXI7</accession>
<keyword evidence="12" id="KW-0472">Membrane</keyword>
<dbReference type="Gene3D" id="1.10.630.10">
    <property type="entry name" value="Cytochrome P450"/>
    <property type="match status" value="1"/>
</dbReference>
<dbReference type="Pfam" id="PF00067">
    <property type="entry name" value="p450"/>
    <property type="match status" value="1"/>
</dbReference>
<comment type="similarity">
    <text evidence="4 14">Belongs to the cytochrome P450 family.</text>
</comment>
<dbReference type="PRINTS" id="PR00463">
    <property type="entry name" value="EP450I"/>
</dbReference>
<evidence type="ECO:0000256" key="4">
    <source>
        <dbReference type="ARBA" id="ARBA00010617"/>
    </source>
</evidence>
<keyword evidence="11 14" id="KW-0503">Monooxygenase</keyword>
<reference evidence="15 16" key="1">
    <citation type="submission" date="2021-08" db="EMBL/GenBank/DDBJ databases">
        <title>Draft Genome Sequence of Phanerochaete sordida strain YK-624.</title>
        <authorList>
            <person name="Mori T."/>
            <person name="Dohra H."/>
            <person name="Suzuki T."/>
            <person name="Kawagishi H."/>
            <person name="Hirai H."/>
        </authorList>
    </citation>
    <scope>NUCLEOTIDE SEQUENCE [LARGE SCALE GENOMIC DNA]</scope>
    <source>
        <strain evidence="15 16">YK-624</strain>
    </source>
</reference>
<evidence type="ECO:0000256" key="9">
    <source>
        <dbReference type="ARBA" id="ARBA00023002"/>
    </source>
</evidence>
<keyword evidence="9 14" id="KW-0560">Oxidoreductase</keyword>
<dbReference type="PANTHER" id="PTHR46300:SF7">
    <property type="entry name" value="P450, PUTATIVE (EUROFUNG)-RELATED"/>
    <property type="match status" value="1"/>
</dbReference>